<evidence type="ECO:0000313" key="2">
    <source>
        <dbReference type="Proteomes" id="UP000006055"/>
    </source>
</evidence>
<accession>I4CDN0</accession>
<name>I4CDN0_DESTA</name>
<dbReference type="EMBL" id="CP003360">
    <property type="protein sequence ID" value="AFM27671.1"/>
    <property type="molecule type" value="Genomic_DNA"/>
</dbReference>
<proteinExistence type="predicted"/>
<protein>
    <submittedName>
        <fullName evidence="1">Uncharacterized protein</fullName>
    </submittedName>
</protein>
<dbReference type="Proteomes" id="UP000006055">
    <property type="component" value="Chromosome"/>
</dbReference>
<dbReference type="HOGENOM" id="CLU_3355827_0_0_7"/>
<evidence type="ECO:0000313" key="1">
    <source>
        <dbReference type="EMBL" id="AFM27671.1"/>
    </source>
</evidence>
<reference evidence="2" key="1">
    <citation type="submission" date="2012-06" db="EMBL/GenBank/DDBJ databases">
        <title>Complete sequence of chromosome of Desulfomonile tiedjei DSM 6799.</title>
        <authorList>
            <person name="Lucas S."/>
            <person name="Copeland A."/>
            <person name="Lapidus A."/>
            <person name="Glavina del Rio T."/>
            <person name="Dalin E."/>
            <person name="Tice H."/>
            <person name="Bruce D."/>
            <person name="Goodwin L."/>
            <person name="Pitluck S."/>
            <person name="Peters L."/>
            <person name="Ovchinnikova G."/>
            <person name="Zeytun A."/>
            <person name="Lu M."/>
            <person name="Kyrpides N."/>
            <person name="Mavromatis K."/>
            <person name="Ivanova N."/>
            <person name="Brettin T."/>
            <person name="Detter J.C."/>
            <person name="Han C."/>
            <person name="Larimer F."/>
            <person name="Land M."/>
            <person name="Hauser L."/>
            <person name="Markowitz V."/>
            <person name="Cheng J.-F."/>
            <person name="Hugenholtz P."/>
            <person name="Woyke T."/>
            <person name="Wu D."/>
            <person name="Spring S."/>
            <person name="Schroeder M."/>
            <person name="Brambilla E."/>
            <person name="Klenk H.-P."/>
            <person name="Eisen J.A."/>
        </authorList>
    </citation>
    <scope>NUCLEOTIDE SEQUENCE [LARGE SCALE GENOMIC DNA]</scope>
    <source>
        <strain evidence="2">ATCC 49306 / DSM 6799 / DCB-1</strain>
    </source>
</reference>
<organism evidence="1 2">
    <name type="scientific">Desulfomonile tiedjei (strain ATCC 49306 / DSM 6799 / DCB-1)</name>
    <dbReference type="NCBI Taxonomy" id="706587"/>
    <lineage>
        <taxon>Bacteria</taxon>
        <taxon>Pseudomonadati</taxon>
        <taxon>Thermodesulfobacteriota</taxon>
        <taxon>Desulfomonilia</taxon>
        <taxon>Desulfomonilales</taxon>
        <taxon>Desulfomonilaceae</taxon>
        <taxon>Desulfomonile</taxon>
    </lineage>
</organism>
<dbReference type="AlphaFoldDB" id="I4CDN0"/>
<dbReference type="KEGG" id="dti:Desti_5061"/>
<gene>
    <name evidence="1" type="ordered locus">Desti_5061</name>
</gene>
<keyword evidence="2" id="KW-1185">Reference proteome</keyword>
<sequence>MICREKSDGGACDRPLFVLKYRKLHVFLRMIVFTLR</sequence>